<evidence type="ECO:0000313" key="5">
    <source>
        <dbReference type="Proteomes" id="UP000316196"/>
    </source>
</evidence>
<proteinExistence type="predicted"/>
<evidence type="ECO:0000313" key="4">
    <source>
        <dbReference type="EMBL" id="TQL56279.1"/>
    </source>
</evidence>
<dbReference type="SMART" id="SM00563">
    <property type="entry name" value="PlsC"/>
    <property type="match status" value="1"/>
</dbReference>
<keyword evidence="5" id="KW-1185">Reference proteome</keyword>
<dbReference type="PANTHER" id="PTHR10434:SF55">
    <property type="entry name" value="POSSIBLE ACYLTRANSFERASE"/>
    <property type="match status" value="1"/>
</dbReference>
<dbReference type="Pfam" id="PF01553">
    <property type="entry name" value="Acyltransferase"/>
    <property type="match status" value="1"/>
</dbReference>
<dbReference type="CDD" id="cd07989">
    <property type="entry name" value="LPLAT_AGPAT-like"/>
    <property type="match status" value="1"/>
</dbReference>
<dbReference type="GO" id="GO:0003841">
    <property type="term" value="F:1-acylglycerol-3-phosphate O-acyltransferase activity"/>
    <property type="evidence" value="ECO:0007669"/>
    <property type="project" value="TreeGrafter"/>
</dbReference>
<evidence type="ECO:0000259" key="3">
    <source>
        <dbReference type="SMART" id="SM00563"/>
    </source>
</evidence>
<keyword evidence="2 4" id="KW-0012">Acyltransferase</keyword>
<organism evidence="4 5">
    <name type="scientific">Propioniferax innocua</name>
    <dbReference type="NCBI Taxonomy" id="1753"/>
    <lineage>
        <taxon>Bacteria</taxon>
        <taxon>Bacillati</taxon>
        <taxon>Actinomycetota</taxon>
        <taxon>Actinomycetes</taxon>
        <taxon>Propionibacteriales</taxon>
        <taxon>Propionibacteriaceae</taxon>
        <taxon>Propioniferax</taxon>
    </lineage>
</organism>
<evidence type="ECO:0000256" key="2">
    <source>
        <dbReference type="ARBA" id="ARBA00023315"/>
    </source>
</evidence>
<keyword evidence="1 4" id="KW-0808">Transferase</keyword>
<dbReference type="Proteomes" id="UP000316196">
    <property type="component" value="Unassembled WGS sequence"/>
</dbReference>
<dbReference type="PANTHER" id="PTHR10434">
    <property type="entry name" value="1-ACYL-SN-GLYCEROL-3-PHOSPHATE ACYLTRANSFERASE"/>
    <property type="match status" value="1"/>
</dbReference>
<accession>A0A542Z7H8</accession>
<sequence length="254" mass="28076">MPRAPMSSTLASRPLKEVNTEDIEPVLRHVAGTLGRLVRVLTHQRWAGSEKVPKSGPAIFAVNHISNFDPLAYGHFLIWSGRYPRFLAKDEIFETPVLGWVARACGQIRVDRGTDRAIEAVHAANAALSEGKTVSVYPEGTITADPDGWPMQPRTGAARIALATRAPVIPVGQWGANHVMPGKKLTYPRLFPRKTMYVKAGDPVDLSDLYGRDDKEALREASRRIIMAITDIVAEIRDETAPEGRWDMRHGARV</sequence>
<evidence type="ECO:0000256" key="1">
    <source>
        <dbReference type="ARBA" id="ARBA00022679"/>
    </source>
</evidence>
<protein>
    <submittedName>
        <fullName evidence="4">1-acyl-sn-glycerol-3-phosphate acyltransferase</fullName>
    </submittedName>
</protein>
<dbReference type="AlphaFoldDB" id="A0A542Z7H8"/>
<name>A0A542Z7H8_9ACTN</name>
<comment type="caution">
    <text evidence="4">The sequence shown here is derived from an EMBL/GenBank/DDBJ whole genome shotgun (WGS) entry which is preliminary data.</text>
</comment>
<dbReference type="EMBL" id="VFOR01000005">
    <property type="protein sequence ID" value="TQL56279.1"/>
    <property type="molecule type" value="Genomic_DNA"/>
</dbReference>
<dbReference type="GO" id="GO:0006654">
    <property type="term" value="P:phosphatidic acid biosynthetic process"/>
    <property type="evidence" value="ECO:0007669"/>
    <property type="project" value="TreeGrafter"/>
</dbReference>
<feature type="domain" description="Phospholipid/glycerol acyltransferase" evidence="3">
    <location>
        <begin position="58"/>
        <end position="176"/>
    </location>
</feature>
<gene>
    <name evidence="4" type="ORF">FB460_2584</name>
</gene>
<dbReference type="SUPFAM" id="SSF69593">
    <property type="entry name" value="Glycerol-3-phosphate (1)-acyltransferase"/>
    <property type="match status" value="1"/>
</dbReference>
<reference evidence="4 5" key="1">
    <citation type="submission" date="2019-06" db="EMBL/GenBank/DDBJ databases">
        <title>Sequencing the genomes of 1000 actinobacteria strains.</title>
        <authorList>
            <person name="Klenk H.-P."/>
        </authorList>
    </citation>
    <scope>NUCLEOTIDE SEQUENCE [LARGE SCALE GENOMIC DNA]</scope>
    <source>
        <strain evidence="4 5">DSM 8251</strain>
    </source>
</reference>
<dbReference type="InterPro" id="IPR002123">
    <property type="entry name" value="Plipid/glycerol_acylTrfase"/>
</dbReference>
<dbReference type="GO" id="GO:0005886">
    <property type="term" value="C:plasma membrane"/>
    <property type="evidence" value="ECO:0007669"/>
    <property type="project" value="TreeGrafter"/>
</dbReference>